<reference evidence="1 2" key="1">
    <citation type="submission" date="2023-08" db="EMBL/GenBank/DDBJ databases">
        <title>Implementing the SeqCode for naming new Mesorhizobium species isolated from Vachellia karroo root nodules.</title>
        <authorList>
            <person name="Van Lill M."/>
        </authorList>
    </citation>
    <scope>NUCLEOTIDE SEQUENCE [LARGE SCALE GENOMIC DNA]</scope>
    <source>
        <strain evidence="1 2">VK2B</strain>
    </source>
</reference>
<sequence length="76" mass="8419">MERVSDGSLHATYKVGDIKVTSLRDGYVDMPVRRLRQPGDKPFGDDLLSQVPLFDGAPVLHLGRQLKPHAQPPQCP</sequence>
<comment type="caution">
    <text evidence="1">The sequence shown here is derived from an EMBL/GenBank/DDBJ whole genome shotgun (WGS) entry which is preliminary data.</text>
</comment>
<organism evidence="1 2">
    <name type="scientific">Mesorhizobium humile</name>
    <dbReference type="NCBI Taxonomy" id="3072313"/>
    <lineage>
        <taxon>Bacteria</taxon>
        <taxon>Pseudomonadati</taxon>
        <taxon>Pseudomonadota</taxon>
        <taxon>Alphaproteobacteria</taxon>
        <taxon>Hyphomicrobiales</taxon>
        <taxon>Phyllobacteriaceae</taxon>
        <taxon>Mesorhizobium</taxon>
    </lineage>
</organism>
<keyword evidence="2" id="KW-1185">Reference proteome</keyword>
<gene>
    <name evidence="1" type="ORF">RFM52_26230</name>
</gene>
<evidence type="ECO:0000313" key="1">
    <source>
        <dbReference type="EMBL" id="MDX8488670.1"/>
    </source>
</evidence>
<protein>
    <submittedName>
        <fullName evidence="1">Uncharacterized protein</fullName>
    </submittedName>
</protein>
<dbReference type="RefSeq" id="WP_320294342.1">
    <property type="nucleotide sequence ID" value="NZ_JAVIIU010000002.1"/>
</dbReference>
<accession>A0ABU4YNU2</accession>
<evidence type="ECO:0000313" key="2">
    <source>
        <dbReference type="Proteomes" id="UP001280156"/>
    </source>
</evidence>
<dbReference type="EMBL" id="JAVIIV010000021">
    <property type="protein sequence ID" value="MDX8488670.1"/>
    <property type="molecule type" value="Genomic_DNA"/>
</dbReference>
<name>A0ABU4YNU2_9HYPH</name>
<dbReference type="Proteomes" id="UP001280156">
    <property type="component" value="Unassembled WGS sequence"/>
</dbReference>
<proteinExistence type="predicted"/>